<dbReference type="Gene3D" id="1.10.10.10">
    <property type="entry name" value="Winged helix-like DNA-binding domain superfamily/Winged helix DNA-binding domain"/>
    <property type="match status" value="1"/>
</dbReference>
<keyword evidence="6" id="KW-0175">Coiled coil</keyword>
<dbReference type="KEGG" id="smf:Smon_1370"/>
<keyword evidence="9" id="KW-0132">Cell division</keyword>
<feature type="binding site" evidence="5">
    <location>
        <begin position="530"/>
        <end position="537"/>
    </location>
    <ligand>
        <name>ATP</name>
        <dbReference type="ChEBI" id="CHEBI:30616"/>
    </ligand>
</feature>
<evidence type="ECO:0000313" key="10">
    <source>
        <dbReference type="Proteomes" id="UP000002072"/>
    </source>
</evidence>
<dbReference type="Gene3D" id="3.40.50.300">
    <property type="entry name" value="P-loop containing nucleotide triphosphate hydrolases"/>
    <property type="match status" value="1"/>
</dbReference>
<keyword evidence="7" id="KW-0812">Transmembrane</keyword>
<dbReference type="InterPro" id="IPR041027">
    <property type="entry name" value="FtsK_alpha"/>
</dbReference>
<evidence type="ECO:0000256" key="5">
    <source>
        <dbReference type="PROSITE-ProRule" id="PRU00289"/>
    </source>
</evidence>
<dbReference type="InterPro" id="IPR002543">
    <property type="entry name" value="FtsK_dom"/>
</dbReference>
<dbReference type="SMART" id="SM00843">
    <property type="entry name" value="Ftsk_gamma"/>
    <property type="match status" value="1"/>
</dbReference>
<evidence type="ECO:0000256" key="6">
    <source>
        <dbReference type="SAM" id="Coils"/>
    </source>
</evidence>
<gene>
    <name evidence="9" type="ordered locus">Smon_1370</name>
</gene>
<feature type="coiled-coil region" evidence="6">
    <location>
        <begin position="287"/>
        <end position="332"/>
    </location>
</feature>
<name>D1AVQ3_STRM9</name>
<dbReference type="InterPro" id="IPR003593">
    <property type="entry name" value="AAA+_ATPase"/>
</dbReference>
<dbReference type="STRING" id="519441.Smon_1370"/>
<dbReference type="PANTHER" id="PTHR22683">
    <property type="entry name" value="SPORULATION PROTEIN RELATED"/>
    <property type="match status" value="1"/>
</dbReference>
<dbReference type="Pfam" id="PF17854">
    <property type="entry name" value="FtsK_alpha"/>
    <property type="match status" value="1"/>
</dbReference>
<dbReference type="SUPFAM" id="SSF46785">
    <property type="entry name" value="Winged helix' DNA-binding domain"/>
    <property type="match status" value="1"/>
</dbReference>
<organism evidence="9 10">
    <name type="scientific">Streptobacillus moniliformis (strain ATCC 14647 / DSM 12112 / NCTC 10651 / 9901)</name>
    <dbReference type="NCBI Taxonomy" id="519441"/>
    <lineage>
        <taxon>Bacteria</taxon>
        <taxon>Fusobacteriati</taxon>
        <taxon>Fusobacteriota</taxon>
        <taxon>Fusobacteriia</taxon>
        <taxon>Fusobacteriales</taxon>
        <taxon>Leptotrichiaceae</taxon>
        <taxon>Streptobacillus</taxon>
    </lineage>
</organism>
<reference evidence="9 10" key="1">
    <citation type="journal article" date="2009" name="Stand. Genomic Sci.">
        <title>Complete genome sequence of Streptobacillus moniliformis type strain (9901T).</title>
        <authorList>
            <person name="Nolan M."/>
            <person name="Gronow S."/>
            <person name="Lapidus A."/>
            <person name="Ivanova N."/>
            <person name="Copeland A."/>
            <person name="Lucas S."/>
            <person name="Del Rio T.G."/>
            <person name="Chen F."/>
            <person name="Tice H."/>
            <person name="Pitluck S."/>
            <person name="Cheng J.F."/>
            <person name="Sims D."/>
            <person name="Meincke L."/>
            <person name="Bruce D."/>
            <person name="Goodwin L."/>
            <person name="Brettin T."/>
            <person name="Han C."/>
            <person name="Detter J.C."/>
            <person name="Ovchinikova G."/>
            <person name="Pati A."/>
            <person name="Mavromatis K."/>
            <person name="Mikhailova N."/>
            <person name="Chen A."/>
            <person name="Palaniappan K."/>
            <person name="Land M."/>
            <person name="Hauser L."/>
            <person name="Chang Y.J."/>
            <person name="Jeffries C.D."/>
            <person name="Rohde M."/>
            <person name="Sproer C."/>
            <person name="Goker M."/>
            <person name="Bristow J."/>
            <person name="Eisen J.A."/>
            <person name="Markowitz V."/>
            <person name="Hugenholtz P."/>
            <person name="Kyrpides N.C."/>
            <person name="Klenk H.P."/>
            <person name="Chain P."/>
        </authorList>
    </citation>
    <scope>NUCLEOTIDE SEQUENCE [LARGE SCALE GENOMIC DNA]</scope>
    <source>
        <strain evidence="10">ATCC 14647 / DSM 12112 / NCTC 10651 / 9901</strain>
    </source>
</reference>
<evidence type="ECO:0000256" key="4">
    <source>
        <dbReference type="ARBA" id="ARBA00023125"/>
    </source>
</evidence>
<keyword evidence="10" id="KW-1185">Reference proteome</keyword>
<evidence type="ECO:0000256" key="3">
    <source>
        <dbReference type="ARBA" id="ARBA00022840"/>
    </source>
</evidence>
<feature type="transmembrane region" description="Helical" evidence="7">
    <location>
        <begin position="21"/>
        <end position="41"/>
    </location>
</feature>
<dbReference type="InterPro" id="IPR036390">
    <property type="entry name" value="WH_DNA-bd_sf"/>
</dbReference>
<evidence type="ECO:0000313" key="9">
    <source>
        <dbReference type="EMBL" id="ACZ01813.1"/>
    </source>
</evidence>
<proteinExistence type="inferred from homology"/>
<evidence type="ECO:0000256" key="2">
    <source>
        <dbReference type="ARBA" id="ARBA00022741"/>
    </source>
</evidence>
<dbReference type="eggNOG" id="COG1674">
    <property type="taxonomic scope" value="Bacteria"/>
</dbReference>
<dbReference type="Gene3D" id="3.30.980.40">
    <property type="match status" value="1"/>
</dbReference>
<dbReference type="Proteomes" id="UP000002072">
    <property type="component" value="Chromosome"/>
</dbReference>
<keyword evidence="7" id="KW-0472">Membrane</keyword>
<keyword evidence="7" id="KW-1133">Transmembrane helix</keyword>
<keyword evidence="3 5" id="KW-0067">ATP-binding</keyword>
<dbReference type="CDD" id="cd01127">
    <property type="entry name" value="TrwB_TraG_TraD_VirD4"/>
    <property type="match status" value="1"/>
</dbReference>
<protein>
    <submittedName>
        <fullName evidence="9">Cell divisionFtsK/SpoIIIE</fullName>
    </submittedName>
</protein>
<feature type="domain" description="FtsK" evidence="8">
    <location>
        <begin position="513"/>
        <end position="700"/>
    </location>
</feature>
<keyword evidence="4" id="KW-0238">DNA-binding</keyword>
<dbReference type="OrthoDB" id="9807790at2"/>
<dbReference type="RefSeq" id="WP_012859359.1">
    <property type="nucleotide sequence ID" value="NC_013515.1"/>
</dbReference>
<dbReference type="InterPro" id="IPR036388">
    <property type="entry name" value="WH-like_DNA-bd_sf"/>
</dbReference>
<dbReference type="SMART" id="SM00382">
    <property type="entry name" value="AAA"/>
    <property type="match status" value="1"/>
</dbReference>
<dbReference type="SUPFAM" id="SSF52540">
    <property type="entry name" value="P-loop containing nucleoside triphosphate hydrolases"/>
    <property type="match status" value="1"/>
</dbReference>
<keyword evidence="2 5" id="KW-0547">Nucleotide-binding</keyword>
<dbReference type="InterPro" id="IPR050206">
    <property type="entry name" value="FtsK/SpoIIIE/SftA"/>
</dbReference>
<evidence type="ECO:0000256" key="7">
    <source>
        <dbReference type="SAM" id="Phobius"/>
    </source>
</evidence>
<dbReference type="InterPro" id="IPR018541">
    <property type="entry name" value="Ftsk_gamma"/>
</dbReference>
<keyword evidence="9" id="KW-0131">Cell cycle</keyword>
<dbReference type="InterPro" id="IPR027417">
    <property type="entry name" value="P-loop_NTPase"/>
</dbReference>
<dbReference type="EMBL" id="CP001779">
    <property type="protein sequence ID" value="ACZ01813.1"/>
    <property type="molecule type" value="Genomic_DNA"/>
</dbReference>
<dbReference type="Pfam" id="PF01580">
    <property type="entry name" value="FtsK_SpoIIIE"/>
    <property type="match status" value="1"/>
</dbReference>
<sequence>MSKYKKGKKNINKNISNNNPNIWINASVLIISIFLLGLVLMERFISTDTFIETFLGLIVANLKIIFGKTVIVFLLLVILFNFFAIRNRKKISSMPLIRKIMWILSFLFLSMSLTVFSLAKITGETMFDAGQEILANAFMYKGGGIIGAIISIPFFTVVNEPWFFFSAITMFLITSFFAMGKTIRLIYLNITNTLDYYSSEEYLNKKKIIEAKKTYEKRLQEAEDKQFEESFVNYFVNKTNKKLEDEIFKKLDEDKTLENKEVEYYSEKELNAKQKEWNEYYDRMLEIRKYEIEKAKLQQEKKVLEKIEKENYEALNRQEKQLEQEDKEEKIEIPETFDEIDEIEEEVFEIDEPIDETSESLEEIIPEPVQVIDREELKVALADVFKDKSMDPEKISEMKREIEKNIENLEEVLRNFGVDAKVVDYGTGPTITRYEIKIPKNVRVKKVTELEDDIAMYLKAERIRIEAPIPGKDAIGIETPNKIKEPVYFSNLIKSRELEQGILPVVLGKDIVGNNKIIDIAKLPHLLIAGTTGSGKSVCINTIISSLISKKSDDEVKFIMVDPKMVELMPYNGIAHLLTPVIIDPNMAAIALKWAVNEMEERYKKLASLGLRNIEAYNKKYVKEKLPYIVIIIDELADLMMVSSNNVEQSIARIAQKARAIGIHLIVATQRPSVDVVTGMIKANLPSRISFALRSNTDSRTILDQVGAEKLLGMGDMLFLDNGKAKLERVQGAYISDDEINKLTDIIKSKKVAVYNEEILVEEEQGNNNNRDPLYEKAVLIAKRPNIDRLSISLLQRELSTGFNRASKLCEELRNNGVIDEQNRYINSELD</sequence>
<feature type="coiled-coil region" evidence="6">
    <location>
        <begin position="205"/>
        <end position="260"/>
    </location>
</feature>
<dbReference type="GO" id="GO:0051301">
    <property type="term" value="P:cell division"/>
    <property type="evidence" value="ECO:0007669"/>
    <property type="project" value="UniProtKB-KW"/>
</dbReference>
<dbReference type="AlphaFoldDB" id="D1AVQ3"/>
<evidence type="ECO:0000259" key="8">
    <source>
        <dbReference type="PROSITE" id="PS50901"/>
    </source>
</evidence>
<dbReference type="PROSITE" id="PS50901">
    <property type="entry name" value="FTSK"/>
    <property type="match status" value="1"/>
</dbReference>
<feature type="transmembrane region" description="Helical" evidence="7">
    <location>
        <begin position="100"/>
        <end position="121"/>
    </location>
</feature>
<feature type="transmembrane region" description="Helical" evidence="7">
    <location>
        <begin position="133"/>
        <end position="155"/>
    </location>
</feature>
<feature type="transmembrane region" description="Helical" evidence="7">
    <location>
        <begin position="162"/>
        <end position="180"/>
    </location>
</feature>
<comment type="similarity">
    <text evidence="1">Belongs to the FtsK/SpoIIIE/SftA family.</text>
</comment>
<dbReference type="HOGENOM" id="CLU_001981_9_8_0"/>
<dbReference type="GeneID" id="29674238"/>
<accession>D1AVQ3</accession>
<evidence type="ECO:0000256" key="1">
    <source>
        <dbReference type="ARBA" id="ARBA00006474"/>
    </source>
</evidence>
<dbReference type="PANTHER" id="PTHR22683:SF41">
    <property type="entry name" value="DNA TRANSLOCASE FTSK"/>
    <property type="match status" value="1"/>
</dbReference>
<dbReference type="GO" id="GO:0003677">
    <property type="term" value="F:DNA binding"/>
    <property type="evidence" value="ECO:0007669"/>
    <property type="project" value="UniProtKB-KW"/>
</dbReference>
<dbReference type="Pfam" id="PF09397">
    <property type="entry name" value="FtsK_gamma"/>
    <property type="match status" value="1"/>
</dbReference>
<dbReference type="GO" id="GO:0005524">
    <property type="term" value="F:ATP binding"/>
    <property type="evidence" value="ECO:0007669"/>
    <property type="project" value="UniProtKB-UniRule"/>
</dbReference>
<feature type="transmembrane region" description="Helical" evidence="7">
    <location>
        <begin position="53"/>
        <end position="80"/>
    </location>
</feature>